<evidence type="ECO:0000256" key="1">
    <source>
        <dbReference type="RuleBase" id="RU000487"/>
    </source>
</evidence>
<dbReference type="InterPro" id="IPR004000">
    <property type="entry name" value="Actin"/>
</dbReference>
<dbReference type="EMBL" id="CCBQ010000037">
    <property type="protein sequence ID" value="CDO94240.1"/>
    <property type="molecule type" value="Genomic_DNA"/>
</dbReference>
<dbReference type="Gene3D" id="3.90.640.10">
    <property type="entry name" value="Actin, Chain A, domain 4"/>
    <property type="match status" value="1"/>
</dbReference>
<dbReference type="Proteomes" id="UP000031516">
    <property type="component" value="Unassembled WGS sequence"/>
</dbReference>
<comment type="similarity">
    <text evidence="1">Belongs to the actin family.</text>
</comment>
<dbReference type="PANTHER" id="PTHR11937">
    <property type="entry name" value="ACTIN"/>
    <property type="match status" value="1"/>
</dbReference>
<evidence type="ECO:0000313" key="3">
    <source>
        <dbReference type="EMBL" id="CDO94240.1"/>
    </source>
</evidence>
<sequence>MDTETDPLESPLKETSKEPLLGSDGKVSKDLPSKKVPQHLLEKRRLGRIKAAEEFAKKLKIIGIERRENDHIAQPITLKPVSVINQKNYSSNYLKNDDQIFYMRERKHLRQQGQTTGPTPAPTASSAYQLGTPALEDENIGDPNALEDDELDSIIIHPGSSFIKIGPNYDIFPLQIPNLVAVPTRNGTVPSPQHDVSTDEAFSQLKESIQFDFKERMRFYKRRIMPNSNEQAAAFNSRSDPELVPDLNDYGRIEWIKDRSRSYYGNDAMQCLPSDFDLRSPFLNGSFNFTEPSYNSFQELLSDVEQLIVRSLATEKVGIERNQFSNYRVVLIVPDLFDKKYVESMIHLLLIELNFQSIAIIQESLASCYGAGLSNSTCVIDIGAKQTKLACVDDGVVVKNSALRLNYGGDDITSLFAHMLLQNKFPYPDWNINEPNGWTLAETLKKQCITFQDADIAIQLYSFIKRDPYVRKYTQSHKYDFKLFDEVMCAPMGLFFPEIFQAIRSKQIKPNEYVIKQCPSSKDIYTLKPNDTKSLTHMLCVQEPTKWYSNLSRDIDIVQKLLNLDVDDLDEQIDDNSSESKDENHNNEQVEDISQRQYNDLAMPLEKAIIESITNASMLLGDNMSKMNVLYSNILIVGGSSKIPALDFILTDRINIWRPKLLSISVLSTLMEKIGEVIKTFETENKAEVETTDPQAAVLHKKNYRN</sequence>
<evidence type="ECO:0000256" key="2">
    <source>
        <dbReference type="SAM" id="MobiDB-lite"/>
    </source>
</evidence>
<accession>A0A0A8L5F5</accession>
<comment type="caution">
    <text evidence="3">The sequence shown here is derived from an EMBL/GenBank/DDBJ whole genome shotgun (WGS) entry which is preliminary data.</text>
</comment>
<dbReference type="Gene3D" id="3.30.420.580">
    <property type="match status" value="1"/>
</dbReference>
<feature type="region of interest" description="Disordered" evidence="2">
    <location>
        <begin position="572"/>
        <end position="595"/>
    </location>
</feature>
<dbReference type="OrthoDB" id="5572108at2759"/>
<name>A0A0A8L5F5_9SACH</name>
<feature type="compositionally biased region" description="Basic and acidic residues" evidence="2">
    <location>
        <begin position="578"/>
        <end position="588"/>
    </location>
</feature>
<dbReference type="InterPro" id="IPR043129">
    <property type="entry name" value="ATPase_NBD"/>
</dbReference>
<keyword evidence="4" id="KW-1185">Reference proteome</keyword>
<proteinExistence type="inferred from homology"/>
<dbReference type="SUPFAM" id="SSF53067">
    <property type="entry name" value="Actin-like ATPase domain"/>
    <property type="match status" value="2"/>
</dbReference>
<gene>
    <name evidence="3" type="ORF">KLDO_g2514</name>
</gene>
<reference evidence="3 4" key="1">
    <citation type="submission" date="2014-03" db="EMBL/GenBank/DDBJ databases">
        <title>The genome of Kluyveromyces dobzhanskii.</title>
        <authorList>
            <person name="Nystedt B."/>
            <person name="Astrom S."/>
        </authorList>
    </citation>
    <scope>NUCLEOTIDE SEQUENCE [LARGE SCALE GENOMIC DNA]</scope>
    <source>
        <strain evidence="3 4">CBS 2104</strain>
    </source>
</reference>
<dbReference type="Gene3D" id="3.30.420.40">
    <property type="match status" value="1"/>
</dbReference>
<protein>
    <submittedName>
        <fullName evidence="3">WGS project CCBQ000000000 data, contig 00106</fullName>
    </submittedName>
</protein>
<dbReference type="SMART" id="SM00268">
    <property type="entry name" value="ACTIN"/>
    <property type="match status" value="1"/>
</dbReference>
<dbReference type="Pfam" id="PF00022">
    <property type="entry name" value="Actin"/>
    <property type="match status" value="1"/>
</dbReference>
<evidence type="ECO:0000313" key="4">
    <source>
        <dbReference type="Proteomes" id="UP000031516"/>
    </source>
</evidence>
<organism evidence="3 4">
    <name type="scientific">Kluyveromyces dobzhanskii CBS 2104</name>
    <dbReference type="NCBI Taxonomy" id="1427455"/>
    <lineage>
        <taxon>Eukaryota</taxon>
        <taxon>Fungi</taxon>
        <taxon>Dikarya</taxon>
        <taxon>Ascomycota</taxon>
        <taxon>Saccharomycotina</taxon>
        <taxon>Saccharomycetes</taxon>
        <taxon>Saccharomycetales</taxon>
        <taxon>Saccharomycetaceae</taxon>
        <taxon>Kluyveromyces</taxon>
    </lineage>
</organism>
<dbReference type="AlphaFoldDB" id="A0A0A8L5F5"/>
<feature type="region of interest" description="Disordered" evidence="2">
    <location>
        <begin position="1"/>
        <end position="39"/>
    </location>
</feature>
<dbReference type="CDD" id="cd10206">
    <property type="entry name" value="ASKHA_NBD_Arp8-like"/>
    <property type="match status" value="1"/>
</dbReference>